<sequence>MIRKRGYSLKGQMIAIRGYFQRKPRGTFDRVEFVKCCSDFASSSRGNLRPYPGSNYVWILDGASIHRHPEIVHFLRSIEFMFGYIKRSFQRHYVETSGSDLLPFVVETFERFEQFNMAKVFEHCGWKIHGHLDPTGPLLRENRKVPDLENSSLQVNYGEEDLGFLARQMNDQES</sequence>
<name>A0A8T1TPJ8_9STRA</name>
<protein>
    <submittedName>
        <fullName evidence="1">Uncharacterized protein</fullName>
    </submittedName>
</protein>
<gene>
    <name evidence="1" type="ORF">JG687_00017606</name>
</gene>
<evidence type="ECO:0000313" key="2">
    <source>
        <dbReference type="Proteomes" id="UP000688947"/>
    </source>
</evidence>
<reference evidence="1" key="1">
    <citation type="submission" date="2021-01" db="EMBL/GenBank/DDBJ databases">
        <title>Phytophthora aleatoria, a newly-described species from Pinus radiata is distinct from Phytophthora cactorum isolates based on comparative genomics.</title>
        <authorList>
            <person name="Mcdougal R."/>
            <person name="Panda P."/>
            <person name="Williams N."/>
            <person name="Studholme D.J."/>
        </authorList>
    </citation>
    <scope>NUCLEOTIDE SEQUENCE</scope>
    <source>
        <strain evidence="1">NZFS 3830</strain>
    </source>
</reference>
<evidence type="ECO:0000313" key="1">
    <source>
        <dbReference type="EMBL" id="KAG6944863.1"/>
    </source>
</evidence>
<dbReference type="OrthoDB" id="101918at2759"/>
<dbReference type="VEuPathDB" id="FungiDB:PC110_g20525"/>
<proteinExistence type="predicted"/>
<accession>A0A8T1TPJ8</accession>
<dbReference type="Proteomes" id="UP000688947">
    <property type="component" value="Unassembled WGS sequence"/>
</dbReference>
<dbReference type="EMBL" id="JAENGZ010002102">
    <property type="protein sequence ID" value="KAG6944863.1"/>
    <property type="molecule type" value="Genomic_DNA"/>
</dbReference>
<comment type="caution">
    <text evidence="1">The sequence shown here is derived from an EMBL/GenBank/DDBJ whole genome shotgun (WGS) entry which is preliminary data.</text>
</comment>
<organism evidence="1 2">
    <name type="scientific">Phytophthora cactorum</name>
    <dbReference type="NCBI Taxonomy" id="29920"/>
    <lineage>
        <taxon>Eukaryota</taxon>
        <taxon>Sar</taxon>
        <taxon>Stramenopiles</taxon>
        <taxon>Oomycota</taxon>
        <taxon>Peronosporomycetes</taxon>
        <taxon>Peronosporales</taxon>
        <taxon>Peronosporaceae</taxon>
        <taxon>Phytophthora</taxon>
    </lineage>
</organism>
<dbReference type="AlphaFoldDB" id="A0A8T1TPJ8"/>